<name>A0A0B9GY66_9GAMM</name>
<keyword evidence="3 4" id="KW-0998">Cell outer membrane</keyword>
<evidence type="ECO:0000256" key="3">
    <source>
        <dbReference type="ARBA" id="ARBA00023237"/>
    </source>
</evidence>
<dbReference type="Gene3D" id="3.30.310.170">
    <property type="entry name" value="Outer membrane protein assembly factor BamC"/>
    <property type="match status" value="1"/>
</dbReference>
<dbReference type="NCBIfam" id="NF008674">
    <property type="entry name" value="PRK11679.1"/>
    <property type="match status" value="1"/>
</dbReference>
<dbReference type="InterPro" id="IPR010653">
    <property type="entry name" value="NlpB/DapX"/>
</dbReference>
<reference evidence="5 6" key="1">
    <citation type="submission" date="2014-12" db="EMBL/GenBank/DDBJ databases">
        <title>Genome sequencing of Photobacterium gaetbulicola AD005a.</title>
        <authorList>
            <person name="Adrian T.G.S."/>
            <person name="Chan K.G."/>
        </authorList>
    </citation>
    <scope>NUCLEOTIDE SEQUENCE [LARGE SCALE GENOMIC DNA]</scope>
    <source>
        <strain evidence="5 6">AD005a</strain>
    </source>
</reference>
<keyword evidence="4" id="KW-0564">Palmitate</keyword>
<dbReference type="AlphaFoldDB" id="A0A0B9GY66"/>
<dbReference type="GO" id="GO:0009279">
    <property type="term" value="C:cell outer membrane"/>
    <property type="evidence" value="ECO:0007669"/>
    <property type="project" value="UniProtKB-SubCell"/>
</dbReference>
<dbReference type="Pfam" id="PF06804">
    <property type="entry name" value="Lipoprotein_18"/>
    <property type="match status" value="1"/>
</dbReference>
<evidence type="ECO:0000313" key="6">
    <source>
        <dbReference type="Proteomes" id="UP000031278"/>
    </source>
</evidence>
<dbReference type="InterPro" id="IPR042268">
    <property type="entry name" value="BamC_C"/>
</dbReference>
<comment type="subunit">
    <text evidence="4">Part of the Bam complex.</text>
</comment>
<accession>A0A0B9GY66</accession>
<dbReference type="GO" id="GO:0051205">
    <property type="term" value="P:protein insertion into membrane"/>
    <property type="evidence" value="ECO:0007669"/>
    <property type="project" value="UniProtKB-UniRule"/>
</dbReference>
<evidence type="ECO:0000256" key="4">
    <source>
        <dbReference type="HAMAP-Rule" id="MF_00924"/>
    </source>
</evidence>
<dbReference type="InterPro" id="IPR014524">
    <property type="entry name" value="BamC"/>
</dbReference>
<dbReference type="PIRSF" id="PIRSF026343">
    <property type="entry name" value="NlpB"/>
    <property type="match status" value="1"/>
</dbReference>
<evidence type="ECO:0000256" key="1">
    <source>
        <dbReference type="ARBA" id="ARBA00022729"/>
    </source>
</evidence>
<keyword evidence="2 4" id="KW-0472">Membrane</keyword>
<dbReference type="HAMAP" id="MF_00924">
    <property type="entry name" value="OM_assembly_BamC"/>
    <property type="match status" value="1"/>
</dbReference>
<dbReference type="Gene3D" id="3.30.530.50">
    <property type="match status" value="1"/>
</dbReference>
<evidence type="ECO:0000256" key="2">
    <source>
        <dbReference type="ARBA" id="ARBA00023136"/>
    </source>
</evidence>
<comment type="subcellular location">
    <subcellularLocation>
        <location evidence="4">Cell outer membrane</location>
        <topology evidence="4">Lipid-anchor</topology>
    </subcellularLocation>
</comment>
<protein>
    <recommendedName>
        <fullName evidence="4">Outer membrane protein assembly factor BamC</fullName>
    </recommendedName>
</protein>
<organism evidence="5 6">
    <name type="scientific">Photobacterium gaetbulicola</name>
    <dbReference type="NCBI Taxonomy" id="1295392"/>
    <lineage>
        <taxon>Bacteria</taxon>
        <taxon>Pseudomonadati</taxon>
        <taxon>Pseudomonadota</taxon>
        <taxon>Gammaproteobacteria</taxon>
        <taxon>Vibrionales</taxon>
        <taxon>Vibrionaceae</taxon>
        <taxon>Photobacterium</taxon>
    </lineage>
</organism>
<sequence>MNYKYKLVAAAVAVVTLAGCSDGAERRRQANQDFNYLNTQPLESWTLPSDAQSAQVNDYAIPAGDYQGEIGPGVDIRPPQQVLALIPGARALRDAEGITLVMVKQQDLDDVWAVTQTLIAEQNIGLRSQTANAIETDWMSWNNEDEDTELGSRYRIEKSVDGSRYSYRIKLVDWREGGAEQPVSVENKERYSILMTNLVTSRYDEQEREQARLRAQQLVKQIPISMGQDRSGLPVIIARAPYNVFWERLPELLGQLGFTIEGRNRSQGVVEVQFKSPDDAFWTELGTQPIDLENRAYNLQLGDLGNRTSINITDTDGKPVTEQALNSLAPVMAAAIDRANQG</sequence>
<comment type="function">
    <text evidence="4">Part of the outer membrane protein assembly complex, which is involved in assembly and insertion of beta-barrel proteins into the outer membrane.</text>
</comment>
<comment type="caution">
    <text evidence="5">The sequence shown here is derived from an EMBL/GenBank/DDBJ whole genome shotgun (WGS) entry which is preliminary data.</text>
</comment>
<proteinExistence type="inferred from homology"/>
<dbReference type="Proteomes" id="UP000031278">
    <property type="component" value="Unassembled WGS sequence"/>
</dbReference>
<dbReference type="EMBL" id="JWLZ01000153">
    <property type="protein sequence ID" value="KHT63651.1"/>
    <property type="molecule type" value="Genomic_DNA"/>
</dbReference>
<comment type="similarity">
    <text evidence="4">Belongs to the BamC family.</text>
</comment>
<keyword evidence="4" id="KW-0449">Lipoprotein</keyword>
<dbReference type="RefSeq" id="WP_039461436.1">
    <property type="nucleotide sequence ID" value="NZ_JWLZ01000153.1"/>
</dbReference>
<dbReference type="PROSITE" id="PS51257">
    <property type="entry name" value="PROKAR_LIPOPROTEIN"/>
    <property type="match status" value="1"/>
</dbReference>
<keyword evidence="1 4" id="KW-0732">Signal</keyword>
<evidence type="ECO:0000313" key="5">
    <source>
        <dbReference type="EMBL" id="KHT63651.1"/>
    </source>
</evidence>
<gene>
    <name evidence="4" type="primary">bamC</name>
    <name evidence="5" type="ORF">RJ45_10855</name>
</gene>
<dbReference type="GO" id="GO:0043165">
    <property type="term" value="P:Gram-negative-bacterium-type cell outer membrane assembly"/>
    <property type="evidence" value="ECO:0007669"/>
    <property type="project" value="UniProtKB-UniRule"/>
</dbReference>